<dbReference type="CDD" id="cd00158">
    <property type="entry name" value="RHOD"/>
    <property type="match status" value="1"/>
</dbReference>
<dbReference type="EMBL" id="FRBW01000009">
    <property type="protein sequence ID" value="SHN19264.1"/>
    <property type="molecule type" value="Genomic_DNA"/>
</dbReference>
<dbReference type="PROSITE" id="PS50206">
    <property type="entry name" value="RHODANESE_3"/>
    <property type="match status" value="1"/>
</dbReference>
<proteinExistence type="predicted"/>
<protein>
    <submittedName>
        <fullName evidence="2">PQQ-dependent catabolism-associated CXXCW motif protein</fullName>
    </submittedName>
</protein>
<dbReference type="AlphaFoldDB" id="A0A1M7PPK2"/>
<dbReference type="NCBIfam" id="TIGR03865">
    <property type="entry name" value="PQQ_CXXCW"/>
    <property type="match status" value="1"/>
</dbReference>
<dbReference type="STRING" id="735517.SAMN05444272_4573"/>
<dbReference type="Proteomes" id="UP000186002">
    <property type="component" value="Unassembled WGS sequence"/>
</dbReference>
<dbReference type="SUPFAM" id="SSF52821">
    <property type="entry name" value="Rhodanese/Cell cycle control phosphatase"/>
    <property type="match status" value="1"/>
</dbReference>
<gene>
    <name evidence="2" type="ORF">SAMN05444272_4573</name>
</gene>
<name>A0A1M7PPK2_9HYPH</name>
<dbReference type="InterPro" id="IPR001763">
    <property type="entry name" value="Rhodanese-like_dom"/>
</dbReference>
<reference evidence="2 3" key="1">
    <citation type="submission" date="2016-11" db="EMBL/GenBank/DDBJ databases">
        <authorList>
            <person name="Jaros S."/>
            <person name="Januszkiewicz K."/>
            <person name="Wedrychowicz H."/>
        </authorList>
    </citation>
    <scope>NUCLEOTIDE SEQUENCE [LARGE SCALE GENOMIC DNA]</scope>
    <source>
        <strain evidence="2 3">DSM 22153</strain>
    </source>
</reference>
<keyword evidence="3" id="KW-1185">Reference proteome</keyword>
<feature type="domain" description="Rhodanese" evidence="1">
    <location>
        <begin position="122"/>
        <end position="205"/>
    </location>
</feature>
<evidence type="ECO:0000313" key="3">
    <source>
        <dbReference type="Proteomes" id="UP000186002"/>
    </source>
</evidence>
<evidence type="ECO:0000313" key="2">
    <source>
        <dbReference type="EMBL" id="SHN19264.1"/>
    </source>
</evidence>
<dbReference type="InterPro" id="IPR036873">
    <property type="entry name" value="Rhodanese-like_dom_sf"/>
</dbReference>
<dbReference type="Gene3D" id="3.40.250.10">
    <property type="entry name" value="Rhodanese-like domain"/>
    <property type="match status" value="1"/>
</dbReference>
<accession>A0A1M7PPK2</accession>
<sequence>MRRRSELWFRWKAKHPGDPSRSLGNRNACLTGAALLIVSALLIADAGLVRADETPEPDGYREDAYRGPVPATLEGATVVTTAQAVQLWKEGNTAFIDVLPQAPKPENLPKGTIWRDKPRHSIPGAMWLPNVGYGRLAPVTDAYFKSGLQKATEGNSDHPVLFFCLDECWMSWNAAKRALTYGFSHVYWYPEGTDGWTFDDQPVEDLKPEVFPE</sequence>
<dbReference type="InterPro" id="IPR022376">
    <property type="entry name" value="PQQ_CXXCW"/>
</dbReference>
<organism evidence="2 3">
    <name type="scientific">Roseibium suaedae</name>
    <dbReference type="NCBI Taxonomy" id="735517"/>
    <lineage>
        <taxon>Bacteria</taxon>
        <taxon>Pseudomonadati</taxon>
        <taxon>Pseudomonadota</taxon>
        <taxon>Alphaproteobacteria</taxon>
        <taxon>Hyphomicrobiales</taxon>
        <taxon>Stappiaceae</taxon>
        <taxon>Roseibium</taxon>
    </lineage>
</organism>
<evidence type="ECO:0000259" key="1">
    <source>
        <dbReference type="PROSITE" id="PS50206"/>
    </source>
</evidence>